<protein>
    <submittedName>
        <fullName evidence="2">Uncharacterized protein</fullName>
    </submittedName>
</protein>
<organism evidence="2 3">
    <name type="scientific">Vigna mungo</name>
    <name type="common">Black gram</name>
    <name type="synonym">Phaseolus mungo</name>
    <dbReference type="NCBI Taxonomy" id="3915"/>
    <lineage>
        <taxon>Eukaryota</taxon>
        <taxon>Viridiplantae</taxon>
        <taxon>Streptophyta</taxon>
        <taxon>Embryophyta</taxon>
        <taxon>Tracheophyta</taxon>
        <taxon>Spermatophyta</taxon>
        <taxon>Magnoliopsida</taxon>
        <taxon>eudicotyledons</taxon>
        <taxon>Gunneridae</taxon>
        <taxon>Pentapetalae</taxon>
        <taxon>rosids</taxon>
        <taxon>fabids</taxon>
        <taxon>Fabales</taxon>
        <taxon>Fabaceae</taxon>
        <taxon>Papilionoideae</taxon>
        <taxon>50 kb inversion clade</taxon>
        <taxon>NPAAA clade</taxon>
        <taxon>indigoferoid/millettioid clade</taxon>
        <taxon>Phaseoleae</taxon>
        <taxon>Vigna</taxon>
    </lineage>
</organism>
<proteinExistence type="predicted"/>
<name>A0AAQ3NDN4_VIGMU</name>
<gene>
    <name evidence="2" type="ORF">V8G54_021068</name>
</gene>
<sequence>MNRNWKPSTITSYTNPVKKRRDKDRASKPVHFIAKREQRQLPRIGCSNQKVFTPQLRITCTKLLVPRQYGKIFDGAKDGLITHRLHIPIILNNHQFNRSFLAENDVI</sequence>
<dbReference type="Proteomes" id="UP001374535">
    <property type="component" value="Chromosome 6"/>
</dbReference>
<reference evidence="2 3" key="1">
    <citation type="journal article" date="2023" name="Life. Sci Alliance">
        <title>Evolutionary insights into 3D genome organization and epigenetic landscape of Vigna mungo.</title>
        <authorList>
            <person name="Junaid A."/>
            <person name="Singh B."/>
            <person name="Bhatia S."/>
        </authorList>
    </citation>
    <scope>NUCLEOTIDE SEQUENCE [LARGE SCALE GENOMIC DNA]</scope>
    <source>
        <strain evidence="2">Urdbean</strain>
    </source>
</reference>
<feature type="compositionally biased region" description="Polar residues" evidence="1">
    <location>
        <begin position="1"/>
        <end position="15"/>
    </location>
</feature>
<evidence type="ECO:0000256" key="1">
    <source>
        <dbReference type="SAM" id="MobiDB-lite"/>
    </source>
</evidence>
<feature type="region of interest" description="Disordered" evidence="1">
    <location>
        <begin position="1"/>
        <end position="29"/>
    </location>
</feature>
<accession>A0AAQ3NDN4</accession>
<evidence type="ECO:0000313" key="3">
    <source>
        <dbReference type="Proteomes" id="UP001374535"/>
    </source>
</evidence>
<evidence type="ECO:0000313" key="2">
    <source>
        <dbReference type="EMBL" id="WVZ07722.1"/>
    </source>
</evidence>
<keyword evidence="3" id="KW-1185">Reference proteome</keyword>
<dbReference type="AlphaFoldDB" id="A0AAQ3NDN4"/>
<dbReference type="EMBL" id="CP144695">
    <property type="protein sequence ID" value="WVZ07722.1"/>
    <property type="molecule type" value="Genomic_DNA"/>
</dbReference>